<dbReference type="EMBL" id="BAAAHG010000048">
    <property type="protein sequence ID" value="GAA0925587.1"/>
    <property type="molecule type" value="Genomic_DNA"/>
</dbReference>
<feature type="region of interest" description="Disordered" evidence="1">
    <location>
        <begin position="1"/>
        <end position="84"/>
    </location>
</feature>
<gene>
    <name evidence="2" type="ORF">GCM10009549_46600</name>
</gene>
<feature type="compositionally biased region" description="Basic and acidic residues" evidence="1">
    <location>
        <begin position="41"/>
        <end position="84"/>
    </location>
</feature>
<dbReference type="RefSeq" id="WP_344052955.1">
    <property type="nucleotide sequence ID" value="NZ_BAAAHG010000048.1"/>
</dbReference>
<evidence type="ECO:0000256" key="1">
    <source>
        <dbReference type="SAM" id="MobiDB-lite"/>
    </source>
</evidence>
<evidence type="ECO:0000313" key="2">
    <source>
        <dbReference type="EMBL" id="GAA0925587.1"/>
    </source>
</evidence>
<evidence type="ECO:0000313" key="3">
    <source>
        <dbReference type="Proteomes" id="UP001501005"/>
    </source>
</evidence>
<accession>A0ABN1PBB5</accession>
<protein>
    <submittedName>
        <fullName evidence="2">Uncharacterized protein</fullName>
    </submittedName>
</protein>
<dbReference type="Proteomes" id="UP001501005">
    <property type="component" value="Unassembled WGS sequence"/>
</dbReference>
<reference evidence="2 3" key="1">
    <citation type="journal article" date="2019" name="Int. J. Syst. Evol. Microbiol.">
        <title>The Global Catalogue of Microorganisms (GCM) 10K type strain sequencing project: providing services to taxonomists for standard genome sequencing and annotation.</title>
        <authorList>
            <consortium name="The Broad Institute Genomics Platform"/>
            <consortium name="The Broad Institute Genome Sequencing Center for Infectious Disease"/>
            <person name="Wu L."/>
            <person name="Ma J."/>
        </authorList>
    </citation>
    <scope>NUCLEOTIDE SEQUENCE [LARGE SCALE GENOMIC DNA]</scope>
    <source>
        <strain evidence="2 3">JCM 10673</strain>
    </source>
</reference>
<proteinExistence type="predicted"/>
<sequence>MVTETESGGGNRAAGGEAQTVRNGQEADKTGTRKTGRTRGNKRENKGKTQDRRQRADEEQARHRQGAGKERKQEAEGREGPGRR</sequence>
<name>A0ABN1PBB5_9ACTN</name>
<organism evidence="2 3">
    <name type="scientific">Streptomyces thermoalcalitolerans</name>
    <dbReference type="NCBI Taxonomy" id="65605"/>
    <lineage>
        <taxon>Bacteria</taxon>
        <taxon>Bacillati</taxon>
        <taxon>Actinomycetota</taxon>
        <taxon>Actinomycetes</taxon>
        <taxon>Kitasatosporales</taxon>
        <taxon>Streptomycetaceae</taxon>
        <taxon>Streptomyces</taxon>
    </lineage>
</organism>
<comment type="caution">
    <text evidence="2">The sequence shown here is derived from an EMBL/GenBank/DDBJ whole genome shotgun (WGS) entry which is preliminary data.</text>
</comment>
<keyword evidence="3" id="KW-1185">Reference proteome</keyword>